<sequence>MAAKLRVGYVPEHFGTPLAFAHQHFGLDSIAELIAEPLGTGALTSRLKAKDQDSLDVAIGLTEGFVSDLGKTKAAGKEAGYGLVGTYVQSPLCWAIVTGAQRAGIDSVSDLKGKRVGVSRMGSGSYVMSSVLADQRGWLDTGSGQAAFEPVVAGNFAALRESVQDAGKNPSDFFMWEHFTTRKYWENGELKRIGEIYTPWPSWVIAARDSAQPQMEELMGRINEGIQMFKEQPEEAVKHITGTMHYSELDAREWLEGVRFPDDVRGVKHGMVDNAVGILQKAALFSGEPGGAEHMVTYQRQ</sequence>
<organism evidence="1 2">
    <name type="scientific">Vermiconidia calcicola</name>
    <dbReference type="NCBI Taxonomy" id="1690605"/>
    <lineage>
        <taxon>Eukaryota</taxon>
        <taxon>Fungi</taxon>
        <taxon>Dikarya</taxon>
        <taxon>Ascomycota</taxon>
        <taxon>Pezizomycotina</taxon>
        <taxon>Dothideomycetes</taxon>
        <taxon>Dothideomycetidae</taxon>
        <taxon>Mycosphaerellales</taxon>
        <taxon>Extremaceae</taxon>
        <taxon>Vermiconidia</taxon>
    </lineage>
</organism>
<dbReference type="Proteomes" id="UP001281147">
    <property type="component" value="Unassembled WGS sequence"/>
</dbReference>
<dbReference type="EMBL" id="JAUTXU010000415">
    <property type="protein sequence ID" value="KAK3680961.1"/>
    <property type="molecule type" value="Genomic_DNA"/>
</dbReference>
<evidence type="ECO:0000313" key="1">
    <source>
        <dbReference type="EMBL" id="KAK3680961.1"/>
    </source>
</evidence>
<keyword evidence="2" id="KW-1185">Reference proteome</keyword>
<gene>
    <name evidence="1" type="ORF">LTR37_021003</name>
</gene>
<reference evidence="1" key="1">
    <citation type="submission" date="2023-07" db="EMBL/GenBank/DDBJ databases">
        <title>Black Yeasts Isolated from many extreme environments.</title>
        <authorList>
            <person name="Coleine C."/>
            <person name="Stajich J.E."/>
            <person name="Selbmann L."/>
        </authorList>
    </citation>
    <scope>NUCLEOTIDE SEQUENCE</scope>
    <source>
        <strain evidence="1">CCFEE 5714</strain>
    </source>
</reference>
<accession>A0ACC3M9S5</accession>
<comment type="caution">
    <text evidence="1">The sequence shown here is derived from an EMBL/GenBank/DDBJ whole genome shotgun (WGS) entry which is preliminary data.</text>
</comment>
<evidence type="ECO:0000313" key="2">
    <source>
        <dbReference type="Proteomes" id="UP001281147"/>
    </source>
</evidence>
<name>A0ACC3M9S5_9PEZI</name>
<proteinExistence type="predicted"/>
<protein>
    <submittedName>
        <fullName evidence="1">Uncharacterized protein</fullName>
    </submittedName>
</protein>